<protein>
    <submittedName>
        <fullName evidence="4">Integrase, catalytic region</fullName>
    </submittedName>
</protein>
<dbReference type="GO" id="GO:0015074">
    <property type="term" value="P:DNA integration"/>
    <property type="evidence" value="ECO:0007669"/>
    <property type="project" value="InterPro"/>
</dbReference>
<dbReference type="EMBL" id="CP000679">
    <property type="protein sequence ID" value="ABP67278.2"/>
    <property type="molecule type" value="Genomic_DNA"/>
</dbReference>
<reference evidence="4" key="3">
    <citation type="submission" date="2011-08" db="EMBL/GenBank/DDBJ databases">
        <authorList>
            <consortium name="US DOE Joint Genome Institute"/>
            <person name="Copeland A."/>
            <person name="Lucas S."/>
            <person name="Lapidus A."/>
            <person name="Barry K."/>
            <person name="Detter J.C."/>
            <person name="Glavina del Rio T."/>
            <person name="Hammon N."/>
            <person name="Israni S."/>
            <person name="Dalin E."/>
            <person name="Tice H."/>
            <person name="Pitluck S."/>
            <person name="Kiss H."/>
            <person name="Brettin T."/>
            <person name="Bruce D."/>
            <person name="Han C."/>
            <person name="Schmutz J."/>
            <person name="Larimer F."/>
            <person name="Land M."/>
            <person name="Hauser L."/>
            <person name="Kyrpides N."/>
            <person name="Lykidis A."/>
            <person name="Richardson P."/>
        </authorList>
    </citation>
    <scope>NUCLEOTIDE SEQUENCE</scope>
    <source>
        <strain evidence="4">DSM 8903</strain>
    </source>
</reference>
<dbReference type="Pfam" id="PF22483">
    <property type="entry name" value="Mu-transpos_C_2"/>
    <property type="match status" value="1"/>
</dbReference>
<dbReference type="InterPro" id="IPR054353">
    <property type="entry name" value="IstA-like_C"/>
</dbReference>
<evidence type="ECO:0000313" key="3">
    <source>
        <dbReference type="EMBL" id="ABP67278.2"/>
    </source>
</evidence>
<gene>
    <name evidence="3" type="ordered locus">Csac_1691</name>
    <name evidence="4" type="ordered locus">Csac_2106</name>
</gene>
<sequence>MLGVAMHTTIYTLFKRGYNKSQIARLLDVDRKTVRKVIHDIEQKGEVERKSKGSVLDNYREFIEVKVNKGLSAKKIHQDLKAEFGFEGSYSNVRRYVQKVKQKIANSKVYMVLTTLPAEEAQVDFGYIGKIKVDGKFKKAWVFTMVLSYSRYMYAEIVFEQTVETFIQCHKNAFKYFGGVVEVVKIDNLKAGVLNVDFYEAQIQKDYASFASHYGFLPQPCRVYTPTDKGKVESAIKYVKQNCFSGEEFKDIDEAREYLKNWLDNVANVRVHGTTKKVPKEVFISEEKEKLIALPVEEYYISRSSIHKVATNCHLIYKGNYYSVPYEYAGGEVEVVEIGSFLRVFFEGKEIALHQIVKNNEKGKYVTNKEHYPSSKNITIEDIMSRQREQMAEIGEWALKFFEEFTEQEGFKKYDYRSISGIIALKERYGSKMVDNACKRALKFRGLSYKLVKNICEKGISDLPEYEDESYINEERTELYRDIREYDKLLEIGELQR</sequence>
<dbReference type="eggNOG" id="COG4584">
    <property type="taxonomic scope" value="Bacteria"/>
</dbReference>
<dbReference type="KEGG" id="csc:Csac_2106"/>
<dbReference type="HOGENOM" id="CLU_020626_11_2_9"/>
<dbReference type="STRING" id="351627.Csac_1691"/>
<dbReference type="InterPro" id="IPR036397">
    <property type="entry name" value="RNaseH_sf"/>
</dbReference>
<organism evidence="4 5">
    <name type="scientific">Caldicellulosiruptor saccharolyticus (strain ATCC 43494 / DSM 8903 / Tp8T 6331)</name>
    <dbReference type="NCBI Taxonomy" id="351627"/>
    <lineage>
        <taxon>Bacteria</taxon>
        <taxon>Bacillati</taxon>
        <taxon>Bacillota</taxon>
        <taxon>Bacillota incertae sedis</taxon>
        <taxon>Caldicellulosiruptorales</taxon>
        <taxon>Caldicellulosiruptoraceae</taxon>
        <taxon>Caldicellulosiruptor</taxon>
    </lineage>
</organism>
<dbReference type="EMBL" id="CP000679">
    <property type="protein sequence ID" value="ABP67689.2"/>
    <property type="molecule type" value="Genomic_DNA"/>
</dbReference>
<dbReference type="Gene3D" id="3.30.420.10">
    <property type="entry name" value="Ribonuclease H-like superfamily/Ribonuclease H"/>
    <property type="match status" value="1"/>
</dbReference>
<dbReference type="PANTHER" id="PTHR35004">
    <property type="entry name" value="TRANSPOSASE RV3428C-RELATED"/>
    <property type="match status" value="1"/>
</dbReference>
<dbReference type="AlphaFoldDB" id="A4XLA4"/>
<comment type="similarity">
    <text evidence="1">Belongs to the transposase IS21/IS408/IS1162 family.</text>
</comment>
<dbReference type="Proteomes" id="UP000000256">
    <property type="component" value="Chromosome"/>
</dbReference>
<dbReference type="KEGG" id="csc:Csac_1691"/>
<dbReference type="InterPro" id="IPR009057">
    <property type="entry name" value="Homeodomain-like_sf"/>
</dbReference>
<reference evidence="5" key="1">
    <citation type="submission" date="2007-04" db="EMBL/GenBank/DDBJ databases">
        <title>Genome sequence of the thermophilic hydrogen-producing bacterium Caldicellulosiruptor saccharolyticus DSM 8903.</title>
        <authorList>
            <person name="Copeland A."/>
            <person name="Lucas S."/>
            <person name="Lapidus A."/>
            <person name="Barry K."/>
            <person name="Detter J.C."/>
            <person name="Glavina del Rio T."/>
            <person name="Hammon N."/>
            <person name="Israni S."/>
            <person name="Dalin E."/>
            <person name="Tice H."/>
            <person name="Pitluck S."/>
            <person name="Kiss H."/>
            <person name="Brettin T."/>
            <person name="Bruce D."/>
            <person name="Han C."/>
            <person name="Schmutz J."/>
            <person name="Larimer F."/>
            <person name="Land M."/>
            <person name="Hauser L."/>
            <person name="Kyrpides N."/>
            <person name="Lykidis A."/>
            <person name="van de Werken H.J.G."/>
            <person name="Verhaart M.R.A."/>
            <person name="VanFossen A.L."/>
            <person name="Lewis D.L."/>
            <person name="Nichols J.D."/>
            <person name="Goorissen H.P."/>
            <person name="van Niel E.W.J."/>
            <person name="Stams F.J.M."/>
            <person name="Willquist K.U."/>
            <person name="Ward D.E."/>
            <person name="van der Oost J."/>
            <person name="Kelly R.M."/>
            <person name="Kengen S.M.W."/>
            <person name="Richardson P."/>
        </authorList>
    </citation>
    <scope>NUCLEOTIDE SEQUENCE [LARGE SCALE GENOMIC DNA]</scope>
    <source>
        <strain evidence="5">ATCC 43494 / DSM 8903 / Tp8T 6331</strain>
    </source>
</reference>
<dbReference type="NCBIfam" id="NF033546">
    <property type="entry name" value="transpos_IS21"/>
    <property type="match status" value="1"/>
</dbReference>
<reference evidence="4 5" key="2">
    <citation type="journal article" date="2008" name="Appl. Environ. Microbiol.">
        <title>Hydrogenomics of the extremely thermophilic bacterium Caldicellulosiruptor saccharolyticus.</title>
        <authorList>
            <person name="van de Werken H.J."/>
            <person name="Verhaart M.R."/>
            <person name="VanFossen A.L."/>
            <person name="Willquist K."/>
            <person name="Lewis D.L."/>
            <person name="Nichols J.D."/>
            <person name="Goorissen H.P."/>
            <person name="Mongodin E.F."/>
            <person name="Nelson K.E."/>
            <person name="van Niel E.W."/>
            <person name="Stams A.J."/>
            <person name="Ward D.E."/>
            <person name="de Vos W.M."/>
            <person name="van der Oost J."/>
            <person name="Kelly R.M."/>
            <person name="Kengen S.W."/>
        </authorList>
    </citation>
    <scope>NUCLEOTIDE SEQUENCE [LARGE SCALE GENOMIC DNA]</scope>
    <source>
        <strain evidence="5">ATCC 43494 / DSM 8903 / Tp8T 6331</strain>
        <strain evidence="4">DSM 8903</strain>
    </source>
</reference>
<dbReference type="GO" id="GO:0003676">
    <property type="term" value="F:nucleic acid binding"/>
    <property type="evidence" value="ECO:0007669"/>
    <property type="project" value="InterPro"/>
</dbReference>
<dbReference type="InterPro" id="IPR012337">
    <property type="entry name" value="RNaseH-like_sf"/>
</dbReference>
<proteinExistence type="inferred from homology"/>
<dbReference type="SUPFAM" id="SSF53098">
    <property type="entry name" value="Ribonuclease H-like"/>
    <property type="match status" value="1"/>
</dbReference>
<keyword evidence="5" id="KW-1185">Reference proteome</keyword>
<evidence type="ECO:0000259" key="2">
    <source>
        <dbReference type="PROSITE" id="PS50994"/>
    </source>
</evidence>
<evidence type="ECO:0000313" key="5">
    <source>
        <dbReference type="Proteomes" id="UP000000256"/>
    </source>
</evidence>
<evidence type="ECO:0000313" key="4">
    <source>
        <dbReference type="EMBL" id="ABP67689.2"/>
    </source>
</evidence>
<feature type="domain" description="Integrase catalytic" evidence="2">
    <location>
        <begin position="113"/>
        <end position="287"/>
    </location>
</feature>
<dbReference type="InterPro" id="IPR001584">
    <property type="entry name" value="Integrase_cat-core"/>
</dbReference>
<dbReference type="Pfam" id="PF00665">
    <property type="entry name" value="rve"/>
    <property type="match status" value="1"/>
</dbReference>
<evidence type="ECO:0000256" key="1">
    <source>
        <dbReference type="ARBA" id="ARBA00009277"/>
    </source>
</evidence>
<dbReference type="PROSITE" id="PS50994">
    <property type="entry name" value="INTEGRASE"/>
    <property type="match status" value="1"/>
</dbReference>
<name>A4XLA4_CALS8</name>
<accession>A4XLA4</accession>
<dbReference type="SUPFAM" id="SSF46689">
    <property type="entry name" value="Homeodomain-like"/>
    <property type="match status" value="1"/>
</dbReference>